<sequence>MTPLPRPEKGGFIARIGRRFGTEQVVVIHEGVRHELEAQVQAHSAFFDITAPVHDGDTMELSDPRSTTGGTRTVYVTTTDVNKAPSNMPSHASHIEAKFTTSPPRPVAPAQHVHGDQYVITGSQSVNIVTRGGTLNQTSTVTSGYEELAQKIQQAIDALSAADDLDDDEREAGREAASTVLEEIVQAEPNQRKVKGALATLRGVLGSAANAGAGALATALVTQLFI</sequence>
<reference evidence="1 2" key="1">
    <citation type="submission" date="2017-04" db="EMBL/GenBank/DDBJ databases">
        <authorList>
            <person name="Varghese N."/>
            <person name="Submissions S."/>
        </authorList>
    </citation>
    <scope>NUCLEOTIDE SEQUENCE [LARGE SCALE GENOMIC DNA]</scope>
    <source>
        <strain evidence="1 2">VKM Ac-1784</strain>
    </source>
</reference>
<evidence type="ECO:0000313" key="2">
    <source>
        <dbReference type="Proteomes" id="UP000194464"/>
    </source>
</evidence>
<keyword evidence="2" id="KW-1185">Reference proteome</keyword>
<protein>
    <submittedName>
        <fullName evidence="1">Uncharacterized protein</fullName>
    </submittedName>
</protein>
<name>A0ABY1R7I6_9MICO</name>
<dbReference type="EMBL" id="FXWJ01000001">
    <property type="protein sequence ID" value="SMQ58182.1"/>
    <property type="molecule type" value="Genomic_DNA"/>
</dbReference>
<accession>A0ABY1R7I6</accession>
<organism evidence="1 2">
    <name type="scientific">Plantibacter elymi</name>
    <name type="common">nom. nud.</name>
    <dbReference type="NCBI Taxonomy" id="199708"/>
    <lineage>
        <taxon>Bacteria</taxon>
        <taxon>Bacillati</taxon>
        <taxon>Actinomycetota</taxon>
        <taxon>Actinomycetes</taxon>
        <taxon>Micrococcales</taxon>
        <taxon>Microbacteriaceae</taxon>
        <taxon>Plantibacter</taxon>
    </lineage>
</organism>
<evidence type="ECO:0000313" key="1">
    <source>
        <dbReference type="EMBL" id="SMQ58182.1"/>
    </source>
</evidence>
<dbReference type="Proteomes" id="UP000194464">
    <property type="component" value="Unassembled WGS sequence"/>
</dbReference>
<dbReference type="RefSeq" id="WP_086472411.1">
    <property type="nucleotide sequence ID" value="NZ_FXWJ01000001.1"/>
</dbReference>
<comment type="caution">
    <text evidence="1">The sequence shown here is derived from an EMBL/GenBank/DDBJ whole genome shotgun (WGS) entry which is preliminary data.</text>
</comment>
<gene>
    <name evidence="1" type="ORF">SAMN06295909_0118</name>
</gene>
<proteinExistence type="predicted"/>